<evidence type="ECO:0000313" key="9">
    <source>
        <dbReference type="EMBL" id="KAG1300967.1"/>
    </source>
</evidence>
<dbReference type="InterPro" id="IPR050951">
    <property type="entry name" value="Retrovirus_Pol_polyprotein"/>
</dbReference>
<dbReference type="InterPro" id="IPR041588">
    <property type="entry name" value="Integrase_H2C2"/>
</dbReference>
<evidence type="ECO:0008006" key="11">
    <source>
        <dbReference type="Google" id="ProtNLM"/>
    </source>
</evidence>
<evidence type="ECO:0000259" key="8">
    <source>
        <dbReference type="PROSITE" id="PS50994"/>
    </source>
</evidence>
<dbReference type="FunFam" id="3.30.420.10:FF:000032">
    <property type="entry name" value="Retrovirus-related Pol polyprotein from transposon 297-like Protein"/>
    <property type="match status" value="1"/>
</dbReference>
<evidence type="ECO:0000256" key="2">
    <source>
        <dbReference type="ARBA" id="ARBA00022695"/>
    </source>
</evidence>
<keyword evidence="2" id="KW-0548">Nucleotidyltransferase</keyword>
<dbReference type="EMBL" id="JAANQT010003538">
    <property type="protein sequence ID" value="KAG1300967.1"/>
    <property type="molecule type" value="Genomic_DNA"/>
</dbReference>
<dbReference type="Pfam" id="PF00665">
    <property type="entry name" value="rve"/>
    <property type="match status" value="1"/>
</dbReference>
<dbReference type="PROSITE" id="PS50994">
    <property type="entry name" value="INTEGRASE"/>
    <property type="match status" value="1"/>
</dbReference>
<accession>A0A9P6WXP5</accession>
<dbReference type="Gene3D" id="1.10.340.70">
    <property type="match status" value="1"/>
</dbReference>
<keyword evidence="3" id="KW-0540">Nuclease</keyword>
<evidence type="ECO:0000313" key="10">
    <source>
        <dbReference type="Proteomes" id="UP000716291"/>
    </source>
</evidence>
<dbReference type="InterPro" id="IPR001849">
    <property type="entry name" value="PH_domain"/>
</dbReference>
<organism evidence="9 10">
    <name type="scientific">Rhizopus oryzae</name>
    <name type="common">Mucormycosis agent</name>
    <name type="synonym">Rhizopus arrhizus var. delemar</name>
    <dbReference type="NCBI Taxonomy" id="64495"/>
    <lineage>
        <taxon>Eukaryota</taxon>
        <taxon>Fungi</taxon>
        <taxon>Fungi incertae sedis</taxon>
        <taxon>Mucoromycota</taxon>
        <taxon>Mucoromycotina</taxon>
        <taxon>Mucoromycetes</taxon>
        <taxon>Mucorales</taxon>
        <taxon>Mucorineae</taxon>
        <taxon>Rhizopodaceae</taxon>
        <taxon>Rhizopus</taxon>
    </lineage>
</organism>
<dbReference type="PANTHER" id="PTHR37984:SF5">
    <property type="entry name" value="PROTEIN NYNRIN-LIKE"/>
    <property type="match status" value="1"/>
</dbReference>
<evidence type="ECO:0000256" key="6">
    <source>
        <dbReference type="ARBA" id="ARBA00022918"/>
    </source>
</evidence>
<dbReference type="SUPFAM" id="SSF53098">
    <property type="entry name" value="Ribonuclease H-like"/>
    <property type="match status" value="1"/>
</dbReference>
<proteinExistence type="predicted"/>
<dbReference type="PANTHER" id="PTHR37984">
    <property type="entry name" value="PROTEIN CBG26694"/>
    <property type="match status" value="1"/>
</dbReference>
<dbReference type="CDD" id="cd09274">
    <property type="entry name" value="RNase_HI_RT_Ty3"/>
    <property type="match status" value="1"/>
</dbReference>
<evidence type="ECO:0000256" key="1">
    <source>
        <dbReference type="ARBA" id="ARBA00022679"/>
    </source>
</evidence>
<dbReference type="GO" id="GO:0015074">
    <property type="term" value="P:DNA integration"/>
    <property type="evidence" value="ECO:0007669"/>
    <property type="project" value="InterPro"/>
</dbReference>
<name>A0A9P6WXP5_RHIOR</name>
<dbReference type="OrthoDB" id="2286273at2759"/>
<dbReference type="InterPro" id="IPR012337">
    <property type="entry name" value="RNaseH-like_sf"/>
</dbReference>
<dbReference type="Gene3D" id="3.30.420.10">
    <property type="entry name" value="Ribonuclease H-like superfamily/Ribonuclease H"/>
    <property type="match status" value="1"/>
</dbReference>
<dbReference type="AlphaFoldDB" id="A0A9P6WXP5"/>
<dbReference type="GO" id="GO:0016787">
    <property type="term" value="F:hydrolase activity"/>
    <property type="evidence" value="ECO:0007669"/>
    <property type="project" value="UniProtKB-KW"/>
</dbReference>
<keyword evidence="5" id="KW-0378">Hydrolase</keyword>
<sequence>MVSEMNYPTVEKELLAVIYALKKLRKYLLDKSFELYTDNTAVRYLFCKMDPGQRLQRWILAVQEYIFKVYHLPGKSNVVADVLSRYPPSQLDLSDQEALPDAFYPIHFLKNPTDFISENEHVRNKATKYKLNEKGELYRRLGEDRFVKIPKIVDREAVLQEVHDGHGHFGQEATWSHMYKNYWWQGAYLDVKRYVTSCEACQLYAKAPNKAPLRGTVPINSLFERFAIDYVGPFPPSKKGNQYIIVAMEYFTRWPIAKAVKAADSKTTVDFLYEEIFCQFGPPQYILSDNGTHFVSAEVEAFVKFVNVRHQYATPYHPQTNGRVEQFNGTLVNSIRKLVNSQKSNWDDILPTVLYGYRTKAHAALGISPFELMYGVVPNGPENDVLLKIGQKLAMERLYYLNDRNLTHEVKKTHQRIKDHKSTTFPIGTKVIRTNQLKKNKLDYRYKPKLFTVLAAFANNVYILADPKGVRLKRAVNGANLKKG</sequence>
<keyword evidence="6" id="KW-0695">RNA-directed DNA polymerase</keyword>
<gene>
    <name evidence="9" type="ORF">G6F64_012220</name>
</gene>
<feature type="domain" description="PH" evidence="7">
    <location>
        <begin position="1"/>
        <end position="67"/>
    </location>
</feature>
<protein>
    <recommendedName>
        <fullName evidence="11">Integrase catalytic domain-containing protein</fullName>
    </recommendedName>
</protein>
<dbReference type="InterPro" id="IPR036397">
    <property type="entry name" value="RNaseH_sf"/>
</dbReference>
<keyword evidence="1" id="KW-0808">Transferase</keyword>
<evidence type="ECO:0000256" key="5">
    <source>
        <dbReference type="ARBA" id="ARBA00022801"/>
    </source>
</evidence>
<dbReference type="GO" id="GO:0003964">
    <property type="term" value="F:RNA-directed DNA polymerase activity"/>
    <property type="evidence" value="ECO:0007669"/>
    <property type="project" value="UniProtKB-KW"/>
</dbReference>
<dbReference type="GO" id="GO:0005634">
    <property type="term" value="C:nucleus"/>
    <property type="evidence" value="ECO:0007669"/>
    <property type="project" value="UniProtKB-ARBA"/>
</dbReference>
<dbReference type="InterPro" id="IPR001584">
    <property type="entry name" value="Integrase_cat-core"/>
</dbReference>
<dbReference type="Pfam" id="PF17917">
    <property type="entry name" value="RT_RNaseH"/>
    <property type="match status" value="1"/>
</dbReference>
<dbReference type="SUPFAM" id="SSF56672">
    <property type="entry name" value="DNA/RNA polymerases"/>
    <property type="match status" value="1"/>
</dbReference>
<evidence type="ECO:0000256" key="4">
    <source>
        <dbReference type="ARBA" id="ARBA00022759"/>
    </source>
</evidence>
<keyword evidence="10" id="KW-1185">Reference proteome</keyword>
<dbReference type="PROSITE" id="PS50003">
    <property type="entry name" value="PH_DOMAIN"/>
    <property type="match status" value="1"/>
</dbReference>
<dbReference type="Pfam" id="PF17921">
    <property type="entry name" value="Integrase_H2C2"/>
    <property type="match status" value="1"/>
</dbReference>
<dbReference type="GO" id="GO:0004519">
    <property type="term" value="F:endonuclease activity"/>
    <property type="evidence" value="ECO:0007669"/>
    <property type="project" value="UniProtKB-KW"/>
</dbReference>
<dbReference type="GO" id="GO:0003676">
    <property type="term" value="F:nucleic acid binding"/>
    <property type="evidence" value="ECO:0007669"/>
    <property type="project" value="InterPro"/>
</dbReference>
<keyword evidence="4" id="KW-0255">Endonuclease</keyword>
<dbReference type="InterPro" id="IPR041373">
    <property type="entry name" value="RT_RNaseH"/>
</dbReference>
<feature type="domain" description="Integrase catalytic" evidence="8">
    <location>
        <begin position="214"/>
        <end position="377"/>
    </location>
</feature>
<reference evidence="9" key="1">
    <citation type="journal article" date="2020" name="Microb. Genom.">
        <title>Genetic diversity of clinical and environmental Mucorales isolates obtained from an investigation of mucormycosis cases among solid organ transplant recipients.</title>
        <authorList>
            <person name="Nguyen M.H."/>
            <person name="Kaul D."/>
            <person name="Muto C."/>
            <person name="Cheng S.J."/>
            <person name="Richter R.A."/>
            <person name="Bruno V.M."/>
            <person name="Liu G."/>
            <person name="Beyhan S."/>
            <person name="Sundermann A.J."/>
            <person name="Mounaud S."/>
            <person name="Pasculle A.W."/>
            <person name="Nierman W.C."/>
            <person name="Driscoll E."/>
            <person name="Cumbie R."/>
            <person name="Clancy C.J."/>
            <person name="Dupont C.L."/>
        </authorList>
    </citation>
    <scope>NUCLEOTIDE SEQUENCE</scope>
    <source>
        <strain evidence="9">GL11</strain>
    </source>
</reference>
<comment type="caution">
    <text evidence="9">The sequence shown here is derived from an EMBL/GenBank/DDBJ whole genome shotgun (WGS) entry which is preliminary data.</text>
</comment>
<evidence type="ECO:0000256" key="3">
    <source>
        <dbReference type="ARBA" id="ARBA00022722"/>
    </source>
</evidence>
<evidence type="ECO:0000259" key="7">
    <source>
        <dbReference type="PROSITE" id="PS50003"/>
    </source>
</evidence>
<dbReference type="Proteomes" id="UP000716291">
    <property type="component" value="Unassembled WGS sequence"/>
</dbReference>
<dbReference type="InterPro" id="IPR043502">
    <property type="entry name" value="DNA/RNA_pol_sf"/>
</dbReference>